<keyword evidence="4 18" id="KW-0109">Calcium transport</keyword>
<dbReference type="GO" id="GO:0016324">
    <property type="term" value="C:apical plasma membrane"/>
    <property type="evidence" value="ECO:0007669"/>
    <property type="project" value="UniProtKB-ARBA"/>
</dbReference>
<keyword evidence="5 18" id="KW-0107">Calcium channel</keyword>
<dbReference type="PRINTS" id="PR01630">
    <property type="entry name" value="LVDCCALPHA1"/>
</dbReference>
<evidence type="ECO:0000256" key="13">
    <source>
        <dbReference type="ARBA" id="ARBA00023136"/>
    </source>
</evidence>
<evidence type="ECO:0000256" key="9">
    <source>
        <dbReference type="ARBA" id="ARBA00022837"/>
    </source>
</evidence>
<feature type="transmembrane region" description="Helical" evidence="20">
    <location>
        <begin position="923"/>
        <end position="947"/>
    </location>
</feature>
<feature type="region of interest" description="Disordered" evidence="19">
    <location>
        <begin position="677"/>
        <end position="737"/>
    </location>
</feature>
<feature type="transmembrane region" description="Helical" evidence="20">
    <location>
        <begin position="882"/>
        <end position="911"/>
    </location>
</feature>
<comment type="similarity">
    <text evidence="16 18">Belongs to the calcium channel alpha-1 subunit (TC 1.A.1.11) family.</text>
</comment>
<keyword evidence="14" id="KW-1015">Disulfide bond</keyword>
<feature type="compositionally biased region" description="Acidic residues" evidence="19">
    <location>
        <begin position="680"/>
        <end position="689"/>
    </location>
</feature>
<evidence type="ECO:0000313" key="23">
    <source>
        <dbReference type="Proteomes" id="UP000075885"/>
    </source>
</evidence>
<dbReference type="SUPFAM" id="SSF81324">
    <property type="entry name" value="Voltage-gated potassium channels"/>
    <property type="match status" value="4"/>
</dbReference>
<feature type="binding site" evidence="17">
    <location>
        <position position="967"/>
    </location>
    <ligand>
        <name>Ca(2+)</name>
        <dbReference type="ChEBI" id="CHEBI:29108"/>
    </ligand>
</feature>
<feature type="compositionally biased region" description="Polar residues" evidence="19">
    <location>
        <begin position="1778"/>
        <end position="1789"/>
    </location>
</feature>
<feature type="transmembrane region" description="Helical" evidence="20">
    <location>
        <begin position="1207"/>
        <end position="1227"/>
    </location>
</feature>
<keyword evidence="13 20" id="KW-0472">Membrane</keyword>
<dbReference type="InterPro" id="IPR005821">
    <property type="entry name" value="Ion_trans_dom"/>
</dbReference>
<name>A0A182PW20_9DIPT</name>
<feature type="transmembrane region" description="Helical" evidence="20">
    <location>
        <begin position="1297"/>
        <end position="1321"/>
    </location>
</feature>
<feature type="transmembrane region" description="Helical" evidence="20">
    <location>
        <begin position="1137"/>
        <end position="1155"/>
    </location>
</feature>
<feature type="transmembrane region" description="Helical" evidence="20">
    <location>
        <begin position="804"/>
        <end position="824"/>
    </location>
</feature>
<comment type="function">
    <text evidence="18">Voltage-sensitive calcium channels (VSCC) mediate the entry of calcium ions into excitable cells and are also involved in a variety of calcium-dependent processes, including muscle contraction, hormone or neurotransmitter release, gene expression, cell motility, cell division and cell death.</text>
</comment>
<dbReference type="GO" id="GO:0050906">
    <property type="term" value="P:detection of stimulus involved in sensory perception"/>
    <property type="evidence" value="ECO:0007669"/>
    <property type="project" value="UniProtKB-ARBA"/>
</dbReference>
<evidence type="ECO:0000256" key="3">
    <source>
        <dbReference type="ARBA" id="ARBA00022553"/>
    </source>
</evidence>
<keyword evidence="6 20" id="KW-0812">Transmembrane</keyword>
<evidence type="ECO:0000256" key="8">
    <source>
        <dbReference type="ARBA" id="ARBA00022737"/>
    </source>
</evidence>
<dbReference type="Gene3D" id="6.10.250.2500">
    <property type="match status" value="1"/>
</dbReference>
<dbReference type="Gene3D" id="1.20.120.350">
    <property type="entry name" value="Voltage-gated potassium channels. Chain C"/>
    <property type="match status" value="4"/>
</dbReference>
<feature type="transmembrane region" description="Helical" evidence="20">
    <location>
        <begin position="481"/>
        <end position="498"/>
    </location>
</feature>
<dbReference type="FunFam" id="1.20.120.350:FF:000006">
    <property type="entry name" value="Voltage-dependent L-type calcium channel subunit alpha"/>
    <property type="match status" value="1"/>
</dbReference>
<reference evidence="22" key="2">
    <citation type="submission" date="2020-05" db="UniProtKB">
        <authorList>
            <consortium name="EnsemblMetazoa"/>
        </authorList>
    </citation>
    <scope>IDENTIFICATION</scope>
    <source>
        <strain evidence="22">Epiroticus2</strain>
    </source>
</reference>
<dbReference type="InterPro" id="IPR050599">
    <property type="entry name" value="VDCC_alpha-1_subunit"/>
</dbReference>
<dbReference type="PANTHER" id="PTHR45628">
    <property type="entry name" value="VOLTAGE-DEPENDENT CALCIUM CHANNEL TYPE A SUBUNIT ALPHA-1"/>
    <property type="match status" value="1"/>
</dbReference>
<evidence type="ECO:0000259" key="21">
    <source>
        <dbReference type="SMART" id="SM01062"/>
    </source>
</evidence>
<feature type="binding site" evidence="17">
    <location>
        <position position="333"/>
    </location>
    <ligand>
        <name>Ca(2+)</name>
        <dbReference type="ChEBI" id="CHEBI:29108"/>
    </ligand>
</feature>
<feature type="transmembrane region" description="Helical" evidence="20">
    <location>
        <begin position="1105"/>
        <end position="1125"/>
    </location>
</feature>
<keyword evidence="10 18" id="KW-0851">Voltage-gated channel</keyword>
<feature type="transmembrane region" description="Helical" evidence="20">
    <location>
        <begin position="998"/>
        <end position="1021"/>
    </location>
</feature>
<evidence type="ECO:0000313" key="22">
    <source>
        <dbReference type="EnsemblMetazoa" id="AEPI011157-PA"/>
    </source>
</evidence>
<evidence type="ECO:0000256" key="6">
    <source>
        <dbReference type="ARBA" id="ARBA00022692"/>
    </source>
</evidence>
<feature type="transmembrane region" description="Helical" evidence="20">
    <location>
        <begin position="241"/>
        <end position="263"/>
    </location>
</feature>
<feature type="region of interest" description="Disordered" evidence="19">
    <location>
        <begin position="62"/>
        <end position="81"/>
    </location>
</feature>
<evidence type="ECO:0000256" key="10">
    <source>
        <dbReference type="ARBA" id="ARBA00022882"/>
    </source>
</evidence>
<dbReference type="Pfam" id="PF00520">
    <property type="entry name" value="Ion_trans"/>
    <property type="match status" value="5"/>
</dbReference>
<dbReference type="PRINTS" id="PR00167">
    <property type="entry name" value="CACHANNEL"/>
</dbReference>
<dbReference type="GO" id="GO:0098703">
    <property type="term" value="P:calcium ion import across plasma membrane"/>
    <property type="evidence" value="ECO:0007669"/>
    <property type="project" value="TreeGrafter"/>
</dbReference>
<dbReference type="GO" id="GO:0008331">
    <property type="term" value="F:high voltage-gated calcium channel activity"/>
    <property type="evidence" value="ECO:0007669"/>
    <property type="project" value="TreeGrafter"/>
</dbReference>
<dbReference type="GO" id="GO:0046872">
    <property type="term" value="F:metal ion binding"/>
    <property type="evidence" value="ECO:0007669"/>
    <property type="project" value="UniProtKB-KW"/>
</dbReference>
<evidence type="ECO:0000256" key="14">
    <source>
        <dbReference type="ARBA" id="ARBA00023157"/>
    </source>
</evidence>
<dbReference type="Pfam" id="PF16905">
    <property type="entry name" value="GPHH"/>
    <property type="match status" value="1"/>
</dbReference>
<protein>
    <recommendedName>
        <fullName evidence="18">Voltage-dependent L-type calcium channel subunit alpha</fullName>
    </recommendedName>
</protein>
<accession>A0A182PW20</accession>
<dbReference type="Pfam" id="PF08763">
    <property type="entry name" value="Ca_chan_IQ"/>
    <property type="match status" value="1"/>
</dbReference>
<dbReference type="Gene3D" id="1.10.287.70">
    <property type="match status" value="4"/>
</dbReference>
<feature type="transmembrane region" description="Helical" evidence="20">
    <location>
        <begin position="110"/>
        <end position="128"/>
    </location>
</feature>
<dbReference type="Proteomes" id="UP000075885">
    <property type="component" value="Unassembled WGS sequence"/>
</dbReference>
<reference evidence="23" key="1">
    <citation type="submission" date="2013-03" db="EMBL/GenBank/DDBJ databases">
        <title>The Genome Sequence of Anopheles epiroticus epiroticus2.</title>
        <authorList>
            <consortium name="The Broad Institute Genomics Platform"/>
            <person name="Neafsey D.E."/>
            <person name="Howell P."/>
            <person name="Walker B."/>
            <person name="Young S.K."/>
            <person name="Zeng Q."/>
            <person name="Gargeya S."/>
            <person name="Fitzgerald M."/>
            <person name="Haas B."/>
            <person name="Abouelleil A."/>
            <person name="Allen A.W."/>
            <person name="Alvarado L."/>
            <person name="Arachchi H.M."/>
            <person name="Berlin A.M."/>
            <person name="Chapman S.B."/>
            <person name="Gainer-Dewar J."/>
            <person name="Goldberg J."/>
            <person name="Griggs A."/>
            <person name="Gujja S."/>
            <person name="Hansen M."/>
            <person name="Howarth C."/>
            <person name="Imamovic A."/>
            <person name="Ireland A."/>
            <person name="Larimer J."/>
            <person name="McCowan C."/>
            <person name="Murphy C."/>
            <person name="Pearson M."/>
            <person name="Poon T.W."/>
            <person name="Priest M."/>
            <person name="Roberts A."/>
            <person name="Saif S."/>
            <person name="Shea T."/>
            <person name="Sisk P."/>
            <person name="Sykes S."/>
            <person name="Wortman J."/>
            <person name="Nusbaum C."/>
            <person name="Birren B."/>
        </authorList>
    </citation>
    <scope>NUCLEOTIDE SEQUENCE [LARGE SCALE GENOMIC DNA]</scope>
    <source>
        <strain evidence="23">Epiroticus2</strain>
    </source>
</reference>
<dbReference type="PANTHER" id="PTHR45628:SF1">
    <property type="entry name" value="VOLTAGE-DEPENDENT CALCIUM CHANNEL TYPE D SUBUNIT ALPHA-1"/>
    <property type="match status" value="1"/>
</dbReference>
<feature type="transmembrane region" description="Helical" evidence="20">
    <location>
        <begin position="319"/>
        <end position="340"/>
    </location>
</feature>
<evidence type="ECO:0000256" key="15">
    <source>
        <dbReference type="ARBA" id="ARBA00023303"/>
    </source>
</evidence>
<dbReference type="InterPro" id="IPR014873">
    <property type="entry name" value="VDCC_a1su_IQ"/>
</dbReference>
<keyword evidence="2" id="KW-0813">Transport</keyword>
<feature type="region of interest" description="Disordered" evidence="19">
    <location>
        <begin position="1"/>
        <end position="47"/>
    </location>
</feature>
<dbReference type="EnsemblMetazoa" id="AEPI011157-RA">
    <property type="protein sequence ID" value="AEPI011157-PA"/>
    <property type="gene ID" value="AEPI011157"/>
</dbReference>
<evidence type="ECO:0000256" key="12">
    <source>
        <dbReference type="ARBA" id="ARBA00023065"/>
    </source>
</evidence>
<dbReference type="GO" id="GO:0042045">
    <property type="term" value="P:epithelial fluid transport"/>
    <property type="evidence" value="ECO:0007669"/>
    <property type="project" value="UniProtKB-ARBA"/>
</dbReference>
<dbReference type="SMART" id="SM01062">
    <property type="entry name" value="Ca_chan_IQ"/>
    <property type="match status" value="1"/>
</dbReference>
<feature type="transmembrane region" description="Helical" evidence="20">
    <location>
        <begin position="766"/>
        <end position="784"/>
    </location>
</feature>
<feature type="region of interest" description="Disordered" evidence="19">
    <location>
        <begin position="1761"/>
        <end position="1789"/>
    </location>
</feature>
<evidence type="ECO:0000256" key="5">
    <source>
        <dbReference type="ARBA" id="ARBA00022673"/>
    </source>
</evidence>
<organism evidence="22 23">
    <name type="scientific">Anopheles epiroticus</name>
    <dbReference type="NCBI Taxonomy" id="199890"/>
    <lineage>
        <taxon>Eukaryota</taxon>
        <taxon>Metazoa</taxon>
        <taxon>Ecdysozoa</taxon>
        <taxon>Arthropoda</taxon>
        <taxon>Hexapoda</taxon>
        <taxon>Insecta</taxon>
        <taxon>Pterygota</taxon>
        <taxon>Neoptera</taxon>
        <taxon>Endopterygota</taxon>
        <taxon>Diptera</taxon>
        <taxon>Nematocera</taxon>
        <taxon>Culicoidea</taxon>
        <taxon>Culicidae</taxon>
        <taxon>Anophelinae</taxon>
        <taxon>Anopheles</taxon>
    </lineage>
</organism>
<proteinExistence type="inferred from homology"/>
<evidence type="ECO:0000256" key="18">
    <source>
        <dbReference type="RuleBase" id="RU003808"/>
    </source>
</evidence>
<comment type="subcellular location">
    <subcellularLocation>
        <location evidence="1 18">Membrane</location>
        <topology evidence="1 18">Multi-pass membrane protein</topology>
    </subcellularLocation>
</comment>
<keyword evidence="12" id="KW-0406">Ion transport</keyword>
<keyword evidence="15" id="KW-0407">Ion channel</keyword>
<dbReference type="Gene3D" id="6.10.250.2180">
    <property type="match status" value="1"/>
</dbReference>
<keyword evidence="11 20" id="KW-1133">Transmembrane helix</keyword>
<feature type="transmembrane region" description="Helical" evidence="20">
    <location>
        <begin position="352"/>
        <end position="374"/>
    </location>
</feature>
<feature type="compositionally biased region" description="Basic and acidic residues" evidence="19">
    <location>
        <begin position="690"/>
        <end position="714"/>
    </location>
</feature>
<dbReference type="FunFam" id="1.10.287.70:FF:000007">
    <property type="entry name" value="Voltage-dependent L-type calcium channel subunit alpha"/>
    <property type="match status" value="1"/>
</dbReference>
<evidence type="ECO:0000256" key="20">
    <source>
        <dbReference type="SAM" id="Phobius"/>
    </source>
</evidence>
<evidence type="ECO:0000256" key="4">
    <source>
        <dbReference type="ARBA" id="ARBA00022568"/>
    </source>
</evidence>
<evidence type="ECO:0000256" key="17">
    <source>
        <dbReference type="PIRSR" id="PIRSR602077-1"/>
    </source>
</evidence>
<dbReference type="GO" id="GO:0009582">
    <property type="term" value="P:detection of abiotic stimulus"/>
    <property type="evidence" value="ECO:0007669"/>
    <property type="project" value="UniProtKB-ARBA"/>
</dbReference>
<dbReference type="InterPro" id="IPR031649">
    <property type="entry name" value="GPHH_dom"/>
</dbReference>
<keyword evidence="23" id="KW-1185">Reference proteome</keyword>
<dbReference type="GO" id="GO:0016322">
    <property type="term" value="P:neuron remodeling"/>
    <property type="evidence" value="ECO:0007669"/>
    <property type="project" value="UniProtKB-ARBA"/>
</dbReference>
<dbReference type="InterPro" id="IPR027359">
    <property type="entry name" value="Volt_channel_dom_sf"/>
</dbReference>
<dbReference type="STRING" id="199890.A0A182PW20"/>
<evidence type="ECO:0000256" key="16">
    <source>
        <dbReference type="ARBA" id="ARBA00061395"/>
    </source>
</evidence>
<sequence length="1789" mass="201718">MDDTELVNSTGRSEASGPNHNLSGTAVGTTGRPNGGDAGIGSNAGMETMGATGGGAINIGGTTIPIAPKKPTRRAGVKPQPDRPMRALFCLTRTNPLRKLCIAIVEWKPFEYLILLTIFANCVALAVYTPFPNSDSNSTNAALEKIEYIFLVIFTAECIMKLIAYGFILHPGSYLRNGWNILDFTIVVIGMISTALSNLMKEGFDVKALRAFRVLRPLRLVSGVPSLQVVLNSILRAMVPLLHIALLVLFVIIIYAIIGLELFSGKLHKSCFHNETGEIMDDPHPCGEDGFHCDTISPEMVCRYYWEGPNFGITNFDNFGLSMLTVFQCVTLEGWTDMLYYIEDAMGSSWQWVYFISMVILGAFFVMNLILGVLSGEFSKERTKAKNRGDFQKLREKQQIEEDLRGYLDWITQAEDIDPDNDASGMQEGKMKNTIELDSSDNVGEDGEVQHESWFARKRKTIDRINRRLRRACRKAVKSQAFYWLIIILVFLNTGVLATEHYRQPPWLDDFQEYTNMFFVALFTMEMLLKMYSLGFQGYFVSLFNRFDCFVVIGSIGEMILTSTQIMPPLGVSVLRCVRLLRVFKVTKYWQSLSNLVASLLNSIQSIASLLLLLFLFIVIFALLGMQVFGGKFNFNSSVDKPRSNFDSFVQSLLTVFQILTAIAVDNLADADSLTTVEKEEGDNAEGEEEKLSHEPTPTEHGDDGFMDHDKDNLDSDNDPMNISDEYDGQDSDTKIPVAEDDEGYEEQDTPGQFRIFCHWLCNHSTFGNIILVCIMFSSAMLAAEDPLNANSERNQILNYFDYFFTSVFTIELLLKLVSYGFLFHDGAFCRSAFNLLDLLVVCVSLISMFFSSGAISVIKILRVLRVLRPLRAINRAKGLKHVVQCVIVAVKTIGNIVLVTCLLQFMFAVIGVQLYKYVVKCVIVAIKTIGNIMLVTYLLQFMFAVIGVQLFKGKFFSCSDGSKMQESECQLLYVSIDSHEEDSGPIHNFRPIVAAYYIIYIIIIAFFMVNIFVGFVIVTFQNEGEQEYKNCDLDKNQRNCIEFALKAKPIRRYIPKHRIQYKVWWFVTSQPFEYMIFILIMINTITLSMKFYRQPEIYTEVLDLLNLIFTAVFALEFVFKLAAFRFKNYFGDAWNVFDFIIVLGSFIDIVYSEVNISKGMKGGSSIISINFFRLFRVMRLVKLLARGEGIRTLLWTFIKSFQALPYVALLIVMLFFIYAVIGMQVFGKIAMDDDTSIHRNNNFQTFPQAVLVLFRSATGEAWQDIMLDCSARPGEVNCDPKSDDAGSPEGCGSNIAFPYFISFYVLCSFLIINLFVAVIMDNFDYLTRDWSILGPHHLDEFVRLWSEYDPDAKGRIKHLDVVTLLRKISPPLGFGKLCPHRVACKRLVSMNMPLNSDGTVLFNATLFAVVRTSLKIKTEGNIDDANAELRNTIKQIWKRTNPKLLDQVVPPPGVDDEVTVGKFYATFLIQDYFRRFKKRKENDNKLNSDQNKRRTMTLQAGLRTLHEAGPELKRAISGNLEEIGDDNPEPSHRRNHTLFGNVWSSIRRPGPFGSKQKWNSNNNKMSATSMAASAAMHTVLTGPNDGSSQTEMKPKLNCVNSSNTYNHIAESILHAVHDEQPERNYGNGMGMGSAGQPGDIPLRPLVLDDSSILKRVNANVNIGSHNKLNSQIIDNQVANFEEDRLIHSTPSSPQEAHKLSAEVIGSAESLVGRVLAQQGLGKYCDLDLVHCAQMEMQEALDMTQEEMDLAAHELMLEERFKRKNGAPGKGQPKRGINTRNNKNQRPLL</sequence>
<dbReference type="FunFam" id="1.10.287.70:FF:000009">
    <property type="entry name" value="Voltage-dependent L-type calcium channel subunit alpha"/>
    <property type="match status" value="1"/>
</dbReference>
<keyword evidence="9 17" id="KW-0106">Calcium</keyword>
<feature type="transmembrane region" description="Helical" evidence="20">
    <location>
        <begin position="836"/>
        <end position="862"/>
    </location>
</feature>
<dbReference type="GO" id="GO:0019722">
    <property type="term" value="P:calcium-mediated signaling"/>
    <property type="evidence" value="ECO:0007669"/>
    <property type="project" value="UniProtKB-ARBA"/>
</dbReference>
<evidence type="ECO:0000256" key="19">
    <source>
        <dbReference type="SAM" id="MobiDB-lite"/>
    </source>
</evidence>
<dbReference type="FunFam" id="1.20.120.350:FF:000064">
    <property type="entry name" value="Voltage-dependent L-type calcium channel subunit alpha"/>
    <property type="match status" value="1"/>
</dbReference>
<feature type="transmembrane region" description="Helical" evidence="20">
    <location>
        <begin position="1073"/>
        <end position="1093"/>
    </location>
</feature>
<keyword evidence="7 17" id="KW-0479">Metal-binding</keyword>
<evidence type="ECO:0000256" key="1">
    <source>
        <dbReference type="ARBA" id="ARBA00004141"/>
    </source>
</evidence>
<evidence type="ECO:0000256" key="7">
    <source>
        <dbReference type="ARBA" id="ARBA00022723"/>
    </source>
</evidence>
<dbReference type="FunFam" id="1.20.120.350:FF:000001">
    <property type="entry name" value="Voltage-dependent L-type calcium channel subunit alpha"/>
    <property type="match status" value="1"/>
</dbReference>
<dbReference type="FunFam" id="1.10.238.10:FF:000063">
    <property type="entry name" value="Voltage-dependent N-type calcium channel subunit alpha"/>
    <property type="match status" value="1"/>
</dbReference>
<evidence type="ECO:0000256" key="2">
    <source>
        <dbReference type="ARBA" id="ARBA00022448"/>
    </source>
</evidence>
<evidence type="ECO:0000256" key="11">
    <source>
        <dbReference type="ARBA" id="ARBA00022989"/>
    </source>
</evidence>
<dbReference type="GO" id="GO:0005891">
    <property type="term" value="C:voltage-gated calcium channel complex"/>
    <property type="evidence" value="ECO:0007669"/>
    <property type="project" value="InterPro"/>
</dbReference>
<feature type="transmembrane region" description="Helical" evidence="20">
    <location>
        <begin position="610"/>
        <end position="629"/>
    </location>
</feature>
<keyword evidence="8" id="KW-0677">Repeat</keyword>
<feature type="transmembrane region" description="Helical" evidence="20">
    <location>
        <begin position="518"/>
        <end position="536"/>
    </location>
</feature>
<dbReference type="GO" id="GO:0009581">
    <property type="term" value="P:detection of external stimulus"/>
    <property type="evidence" value="ECO:0007669"/>
    <property type="project" value="UniProtKB-ARBA"/>
</dbReference>
<dbReference type="GO" id="GO:0016323">
    <property type="term" value="C:basolateral plasma membrane"/>
    <property type="evidence" value="ECO:0007669"/>
    <property type="project" value="UniProtKB-ARBA"/>
</dbReference>
<feature type="domain" description="Voltage-dependent calcium channel alpha-1 subunit IQ" evidence="21">
    <location>
        <begin position="1456"/>
        <end position="1490"/>
    </location>
</feature>
<feature type="compositionally biased region" description="Polar residues" evidence="19">
    <location>
        <begin position="1"/>
        <end position="32"/>
    </location>
</feature>
<keyword evidence="3" id="KW-0597">Phosphoprotein</keyword>
<dbReference type="InterPro" id="IPR005446">
    <property type="entry name" value="VDCC_L_a1su"/>
</dbReference>
<dbReference type="InterPro" id="IPR002077">
    <property type="entry name" value="VDCCAlpha1"/>
</dbReference>
<feature type="transmembrane region" description="Helical" evidence="20">
    <location>
        <begin position="148"/>
        <end position="169"/>
    </location>
</feature>
<feature type="transmembrane region" description="Helical" evidence="20">
    <location>
        <begin position="181"/>
        <end position="200"/>
    </location>
</feature>
<dbReference type="FunFam" id="1.20.120.350:FF:000010">
    <property type="entry name" value="Voltage-dependent L-type calcium channel subunit alpha"/>
    <property type="match status" value="1"/>
</dbReference>
<dbReference type="VEuPathDB" id="VectorBase:AEPI011157"/>